<dbReference type="Pfam" id="PF01676">
    <property type="entry name" value="Metalloenzyme"/>
    <property type="match status" value="1"/>
</dbReference>
<dbReference type="PIRSF" id="PIRSF001491">
    <property type="entry name" value="Ppentomutase"/>
    <property type="match status" value="1"/>
</dbReference>
<comment type="catalytic activity">
    <reaction evidence="4">
        <text>alpha-D-ribose 1-phosphate = D-ribose 5-phosphate</text>
        <dbReference type="Rhea" id="RHEA:18793"/>
        <dbReference type="ChEBI" id="CHEBI:57720"/>
        <dbReference type="ChEBI" id="CHEBI:78346"/>
        <dbReference type="EC" id="5.4.2.7"/>
    </reaction>
</comment>
<dbReference type="GO" id="GO:0005829">
    <property type="term" value="C:cytosol"/>
    <property type="evidence" value="ECO:0007669"/>
    <property type="project" value="TreeGrafter"/>
</dbReference>
<evidence type="ECO:0000256" key="4">
    <source>
        <dbReference type="HAMAP-Rule" id="MF_00740"/>
    </source>
</evidence>
<dbReference type="InterPro" id="IPR010045">
    <property type="entry name" value="DeoB"/>
</dbReference>
<keyword evidence="2 4" id="KW-0479">Metal-binding</keyword>
<evidence type="ECO:0000313" key="7">
    <source>
        <dbReference type="EMBL" id="ANP40252.1"/>
    </source>
</evidence>
<evidence type="ECO:0000256" key="3">
    <source>
        <dbReference type="ARBA" id="ARBA00023211"/>
    </source>
</evidence>
<dbReference type="CDD" id="cd16009">
    <property type="entry name" value="PPM"/>
    <property type="match status" value="1"/>
</dbReference>
<dbReference type="GO" id="GO:0030145">
    <property type="term" value="F:manganese ion binding"/>
    <property type="evidence" value="ECO:0007669"/>
    <property type="project" value="UniProtKB-UniRule"/>
</dbReference>
<dbReference type="STRING" id="1265309.K529_005690"/>
<dbReference type="GO" id="GO:0008973">
    <property type="term" value="F:phosphopentomutase activity"/>
    <property type="evidence" value="ECO:0007669"/>
    <property type="project" value="UniProtKB-UniRule"/>
</dbReference>
<gene>
    <name evidence="4" type="primary">deoB</name>
    <name evidence="7" type="ORF">K529_005690</name>
</gene>
<evidence type="ECO:0000256" key="2">
    <source>
        <dbReference type="ARBA" id="ARBA00022723"/>
    </source>
</evidence>
<feature type="domain" description="Metalloenzyme" evidence="6">
    <location>
        <begin position="3"/>
        <end position="393"/>
    </location>
</feature>
<name>A0A1B1A107_9RHOB</name>
<evidence type="ECO:0000256" key="5">
    <source>
        <dbReference type="NCBIfam" id="TIGR01696"/>
    </source>
</evidence>
<dbReference type="UniPathway" id="UPA00087">
    <property type="reaction ID" value="UER00173"/>
</dbReference>
<comment type="subcellular location">
    <subcellularLocation>
        <location evidence="4">Cytoplasm</location>
    </subcellularLocation>
</comment>
<dbReference type="GO" id="GO:0006018">
    <property type="term" value="P:2-deoxyribose 1-phosphate catabolic process"/>
    <property type="evidence" value="ECO:0007669"/>
    <property type="project" value="UniProtKB-UniRule"/>
</dbReference>
<dbReference type="GO" id="GO:0006015">
    <property type="term" value="P:5-phosphoribose 1-diphosphate biosynthetic process"/>
    <property type="evidence" value="ECO:0007669"/>
    <property type="project" value="UniProtKB-UniPathway"/>
</dbReference>
<sequence length="404" mass="42815">MARAFLVVMDSVGIGGAPDAGRYFNKDLPDLGANTVAHIVQACAEGRAEEGRSGPLRLPTLDALGLGAAVRLASNQPALGLDAKPTGLWGAASEVSAGKDTPSGHWELAGLPVPWDWSYFPEDGAAFDKELVAHVAEAAGTTGLLGNCHASGTTIIADLGAEHMKTGLPICYTSADSVFQIAAHEEHFGLERLLKLCADVAPYLHARKVGRVIARPFVGTPEEGFSRTTNRRDYAIRPPAPILTDWVRASGGRVHGIGKIGDIFSMQGIDTLQKGSDAALMVHLSEAVQQAEEGSLTFANFVEFDSLYGHRRDISGYARALEWFDREIARVLDQLRDGDLMILTADHGNDPSWPGTDHTREQVPVLVAGAGTGTIGAVQFADVAASVAAHLDVPSQGPGRSFLR</sequence>
<dbReference type="SUPFAM" id="SSF53649">
    <property type="entry name" value="Alkaline phosphatase-like"/>
    <property type="match status" value="1"/>
</dbReference>
<dbReference type="GO" id="GO:0000287">
    <property type="term" value="F:magnesium ion binding"/>
    <property type="evidence" value="ECO:0007669"/>
    <property type="project" value="UniProtKB-UniRule"/>
</dbReference>
<evidence type="ECO:0000256" key="1">
    <source>
        <dbReference type="ARBA" id="ARBA00010373"/>
    </source>
</evidence>
<dbReference type="GO" id="GO:0043094">
    <property type="term" value="P:metabolic compound salvage"/>
    <property type="evidence" value="ECO:0007669"/>
    <property type="project" value="UniProtKB-UniRule"/>
</dbReference>
<dbReference type="HAMAP" id="MF_00740">
    <property type="entry name" value="Phosphopentomut"/>
    <property type="match status" value="1"/>
</dbReference>
<dbReference type="Gene3D" id="3.30.70.1250">
    <property type="entry name" value="Phosphopentomutase"/>
    <property type="match status" value="1"/>
</dbReference>
<dbReference type="InterPro" id="IPR024052">
    <property type="entry name" value="Phosphopentomutase_DeoB_cap_sf"/>
</dbReference>
<accession>A0A1B1A107</accession>
<feature type="binding site" evidence="4">
    <location>
        <position position="305"/>
    </location>
    <ligand>
        <name>Mn(2+)</name>
        <dbReference type="ChEBI" id="CHEBI:29035"/>
        <label>2</label>
    </ligand>
</feature>
<dbReference type="PANTHER" id="PTHR21110">
    <property type="entry name" value="PHOSPHOPENTOMUTASE"/>
    <property type="match status" value="1"/>
</dbReference>
<evidence type="ECO:0000259" key="6">
    <source>
        <dbReference type="Pfam" id="PF01676"/>
    </source>
</evidence>
<dbReference type="Gene3D" id="3.40.720.10">
    <property type="entry name" value="Alkaline Phosphatase, subunit A"/>
    <property type="match status" value="1"/>
</dbReference>
<dbReference type="GO" id="GO:0009117">
    <property type="term" value="P:nucleotide metabolic process"/>
    <property type="evidence" value="ECO:0007669"/>
    <property type="project" value="UniProtKB-UniRule"/>
</dbReference>
<dbReference type="SUPFAM" id="SSF143856">
    <property type="entry name" value="DeoB insert domain-like"/>
    <property type="match status" value="1"/>
</dbReference>
<comment type="catalytic activity">
    <reaction evidence="4">
        <text>2-deoxy-alpha-D-ribose 1-phosphate = 2-deoxy-D-ribose 5-phosphate</text>
        <dbReference type="Rhea" id="RHEA:27658"/>
        <dbReference type="ChEBI" id="CHEBI:57259"/>
        <dbReference type="ChEBI" id="CHEBI:62877"/>
        <dbReference type="EC" id="5.4.2.7"/>
    </reaction>
</comment>
<dbReference type="Proteomes" id="UP000013243">
    <property type="component" value="Chromosome"/>
</dbReference>
<dbReference type="InterPro" id="IPR017850">
    <property type="entry name" value="Alkaline_phosphatase_core_sf"/>
</dbReference>
<dbReference type="AlphaFoldDB" id="A0A1B1A107"/>
<comment type="similarity">
    <text evidence="1 4">Belongs to the phosphopentomutase family.</text>
</comment>
<dbReference type="NCBIfam" id="NF003766">
    <property type="entry name" value="PRK05362.1"/>
    <property type="match status" value="1"/>
</dbReference>
<comment type="function">
    <text evidence="4">Isomerase that catalyzes the conversion of deoxy-ribose 1-phosphate (dRib-1-P) and ribose 1-phosphate (Rib-1-P) to deoxy-ribose 5-phosphate (dRib-5-P) and ribose 5-phosphate (Rib-5-P), respectively.</text>
</comment>
<dbReference type="EMBL" id="CP015230">
    <property type="protein sequence ID" value="ANP40252.1"/>
    <property type="molecule type" value="Genomic_DNA"/>
</dbReference>
<dbReference type="InterPro" id="IPR006124">
    <property type="entry name" value="Metalloenzyme"/>
</dbReference>
<dbReference type="PANTHER" id="PTHR21110:SF0">
    <property type="entry name" value="PHOSPHOPENTOMUTASE"/>
    <property type="match status" value="1"/>
</dbReference>
<proteinExistence type="inferred from homology"/>
<feature type="binding site" evidence="4">
    <location>
        <position position="10"/>
    </location>
    <ligand>
        <name>Mn(2+)</name>
        <dbReference type="ChEBI" id="CHEBI:29035"/>
        <label>1</label>
    </ligand>
</feature>
<evidence type="ECO:0000313" key="8">
    <source>
        <dbReference type="Proteomes" id="UP000013243"/>
    </source>
</evidence>
<feature type="binding site" evidence="4">
    <location>
        <position position="347"/>
    </location>
    <ligand>
        <name>Mn(2+)</name>
        <dbReference type="ChEBI" id="CHEBI:29035"/>
        <label>1</label>
    </ligand>
</feature>
<keyword evidence="4" id="KW-0413">Isomerase</keyword>
<feature type="binding site" evidence="4">
    <location>
        <position position="358"/>
    </location>
    <ligand>
        <name>Mn(2+)</name>
        <dbReference type="ChEBI" id="CHEBI:29035"/>
        <label>2</label>
    </ligand>
</feature>
<protein>
    <recommendedName>
        <fullName evidence="4 5">Phosphopentomutase</fullName>
        <ecNumber evidence="4 5">5.4.2.7</ecNumber>
    </recommendedName>
    <alternativeName>
        <fullName evidence="4">Phosphodeoxyribomutase</fullName>
    </alternativeName>
</protein>
<dbReference type="NCBIfam" id="TIGR01696">
    <property type="entry name" value="deoB"/>
    <property type="match status" value="1"/>
</dbReference>
<dbReference type="KEGG" id="rmb:K529_005690"/>
<feature type="binding site" evidence="4">
    <location>
        <position position="346"/>
    </location>
    <ligand>
        <name>Mn(2+)</name>
        <dbReference type="ChEBI" id="CHEBI:29035"/>
        <label>1</label>
    </ligand>
</feature>
<dbReference type="GeneID" id="28249304"/>
<comment type="cofactor">
    <cofactor evidence="4">
        <name>Mn(2+)</name>
        <dbReference type="ChEBI" id="CHEBI:29035"/>
    </cofactor>
    <text evidence="4">Binds 2 manganese ions.</text>
</comment>
<dbReference type="OrthoDB" id="9769930at2"/>
<dbReference type="RefSeq" id="WP_005651218.1">
    <property type="nucleotide sequence ID" value="NZ_CP015230.1"/>
</dbReference>
<feature type="binding site" evidence="4">
    <location>
        <position position="310"/>
    </location>
    <ligand>
        <name>Mn(2+)</name>
        <dbReference type="ChEBI" id="CHEBI:29035"/>
        <label>2</label>
    </ligand>
</feature>
<organism evidence="7 8">
    <name type="scientific">Tritonibacter mobilis F1926</name>
    <dbReference type="NCBI Taxonomy" id="1265309"/>
    <lineage>
        <taxon>Bacteria</taxon>
        <taxon>Pseudomonadati</taxon>
        <taxon>Pseudomonadota</taxon>
        <taxon>Alphaproteobacteria</taxon>
        <taxon>Rhodobacterales</taxon>
        <taxon>Paracoccaceae</taxon>
        <taxon>Tritonibacter</taxon>
    </lineage>
</organism>
<dbReference type="EC" id="5.4.2.7" evidence="4 5"/>
<reference evidence="7 8" key="1">
    <citation type="journal article" date="2016" name="ISME J.">
        <title>Global occurrence and heterogeneity of the Roseobacter-clade species Ruegeria mobilis.</title>
        <authorList>
            <person name="Sonnenschein E."/>
            <person name="Gram L."/>
        </authorList>
    </citation>
    <scope>NUCLEOTIDE SEQUENCE [LARGE SCALE GENOMIC DNA]</scope>
    <source>
        <strain evidence="7 8">F1926</strain>
    </source>
</reference>
<keyword evidence="4" id="KW-0963">Cytoplasm</keyword>
<comment type="pathway">
    <text evidence="4">Carbohydrate degradation; 2-deoxy-D-ribose 1-phosphate degradation; D-glyceraldehyde 3-phosphate and acetaldehyde from 2-deoxy-alpha-D-ribose 1-phosphate: step 1/2.</text>
</comment>
<keyword evidence="3 4" id="KW-0464">Manganese</keyword>